<evidence type="ECO:0000256" key="11">
    <source>
        <dbReference type="ARBA" id="ARBA00023136"/>
    </source>
</evidence>
<dbReference type="InterPro" id="IPR036890">
    <property type="entry name" value="HATPase_C_sf"/>
</dbReference>
<dbReference type="InterPro" id="IPR010559">
    <property type="entry name" value="Sig_transdc_His_kin_internal"/>
</dbReference>
<dbReference type="AlphaFoldDB" id="A0A2V3Y9G2"/>
<accession>A0A2V3Y9G2</accession>
<keyword evidence="7 15" id="KW-0418">Kinase</keyword>
<evidence type="ECO:0000256" key="5">
    <source>
        <dbReference type="ARBA" id="ARBA00022692"/>
    </source>
</evidence>
<dbReference type="Gene3D" id="3.30.565.10">
    <property type="entry name" value="Histidine kinase-like ATPase, C-terminal domain"/>
    <property type="match status" value="1"/>
</dbReference>
<dbReference type="Pfam" id="PF02518">
    <property type="entry name" value="HATPase_c"/>
    <property type="match status" value="1"/>
</dbReference>
<dbReference type="Gene3D" id="6.10.340.10">
    <property type="match status" value="1"/>
</dbReference>
<dbReference type="GO" id="GO:0000155">
    <property type="term" value="F:phosphorelay sensor kinase activity"/>
    <property type="evidence" value="ECO:0007669"/>
    <property type="project" value="InterPro"/>
</dbReference>
<gene>
    <name evidence="15" type="ORF">DFR60_103433</name>
</gene>
<evidence type="ECO:0000259" key="13">
    <source>
        <dbReference type="Pfam" id="PF02518"/>
    </source>
</evidence>
<dbReference type="InterPro" id="IPR050640">
    <property type="entry name" value="Bact_2-comp_sensor_kinase"/>
</dbReference>
<evidence type="ECO:0000259" key="14">
    <source>
        <dbReference type="Pfam" id="PF06580"/>
    </source>
</evidence>
<evidence type="ECO:0000256" key="4">
    <source>
        <dbReference type="ARBA" id="ARBA00022679"/>
    </source>
</evidence>
<evidence type="ECO:0000256" key="12">
    <source>
        <dbReference type="SAM" id="Phobius"/>
    </source>
</evidence>
<keyword evidence="10" id="KW-0902">Two-component regulatory system</keyword>
<dbReference type="GO" id="GO:0005886">
    <property type="term" value="C:plasma membrane"/>
    <property type="evidence" value="ECO:0007669"/>
    <property type="project" value="UniProtKB-SubCell"/>
</dbReference>
<dbReference type="PANTHER" id="PTHR34220:SF11">
    <property type="entry name" value="SENSOR PROTEIN KINASE HPTS"/>
    <property type="match status" value="1"/>
</dbReference>
<dbReference type="Pfam" id="PF06580">
    <property type="entry name" value="His_kinase"/>
    <property type="match status" value="1"/>
</dbReference>
<keyword evidence="16" id="KW-1185">Reference proteome</keyword>
<evidence type="ECO:0000256" key="8">
    <source>
        <dbReference type="ARBA" id="ARBA00022840"/>
    </source>
</evidence>
<keyword evidence="11 12" id="KW-0472">Membrane</keyword>
<feature type="domain" description="Histidine kinase/HSP90-like ATPase" evidence="13">
    <location>
        <begin position="481"/>
        <end position="586"/>
    </location>
</feature>
<comment type="subcellular location">
    <subcellularLocation>
        <location evidence="1">Cell membrane</location>
        <topology evidence="1">Multi-pass membrane protein</topology>
    </subcellularLocation>
</comment>
<keyword evidence="2" id="KW-1003">Cell membrane</keyword>
<dbReference type="RefSeq" id="WP_167437548.1">
    <property type="nucleotide sequence ID" value="NZ_QJKD01000003.1"/>
</dbReference>
<keyword evidence="3" id="KW-0597">Phosphoprotein</keyword>
<evidence type="ECO:0000256" key="10">
    <source>
        <dbReference type="ARBA" id="ARBA00023012"/>
    </source>
</evidence>
<feature type="transmembrane region" description="Helical" evidence="12">
    <location>
        <begin position="296"/>
        <end position="315"/>
    </location>
</feature>
<dbReference type="PANTHER" id="PTHR34220">
    <property type="entry name" value="SENSOR HISTIDINE KINASE YPDA"/>
    <property type="match status" value="1"/>
</dbReference>
<sequence>MKKNSLQFELSLKISLFFIMIMLAVSSGTIAYLSNRYNKIIIDDMNSNLVNAVSTIDYYFDDVKTPMVMISRNSSIQRVLKNYQGMTNREKLDTVNQLEDFVQNITTFKSFINDIIVVGVNGYLYNIYRESPDKYIGDYDFLNSRYLADSSVGPVGLTFTGQHPTDYYMSASFSEVYSVVLPIRSGQNRIGYVICDLKSETINNILNNNLKEEQAKILIRDEKGEILYEEGNEKILAEEVVDDKNRSNETEASKKNIFEILFARGNYVTSVTSEVTGWTYYYAESYETINSFLKKVFMVHIVIIAGMLAVITFFSNQLSRLILKPLKNIAFMIREMKINQGDYRKNSYNAGGQNVNELSIEIEQMITRLESLINENYLYELKAKDAQIQVLTNQLSPHFLYNTLQLNEYQSYHHQTENITTIINGLSYILRYSFRSESTVRLGDELQYIKCYLDIYSLRYENRLTYEIDADEDSLQAEIPRMILEPVVENCIKHGFAGELMEAVIRVQAAVDNQELYIRVTDNGKGMNRARLEELRRYLEQMSVVSEHIGLNNVYSILKLRYGDRYGLDIDSELGQFTTVTLHMPFIRP</sequence>
<organism evidence="15 16">
    <name type="scientific">Hungatella effluvii</name>
    <dbReference type="NCBI Taxonomy" id="1096246"/>
    <lineage>
        <taxon>Bacteria</taxon>
        <taxon>Bacillati</taxon>
        <taxon>Bacillota</taxon>
        <taxon>Clostridia</taxon>
        <taxon>Lachnospirales</taxon>
        <taxon>Lachnospiraceae</taxon>
        <taxon>Hungatella</taxon>
    </lineage>
</organism>
<dbReference type="InterPro" id="IPR003594">
    <property type="entry name" value="HATPase_dom"/>
</dbReference>
<keyword evidence="6" id="KW-0547">Nucleotide-binding</keyword>
<dbReference type="EMBL" id="QJKD01000003">
    <property type="protein sequence ID" value="PXX55375.1"/>
    <property type="molecule type" value="Genomic_DNA"/>
</dbReference>
<feature type="domain" description="Signal transduction histidine kinase internal region" evidence="14">
    <location>
        <begin position="386"/>
        <end position="464"/>
    </location>
</feature>
<name>A0A2V3Y9G2_9FIRM</name>
<dbReference type="GeneID" id="86060935"/>
<evidence type="ECO:0000256" key="3">
    <source>
        <dbReference type="ARBA" id="ARBA00022553"/>
    </source>
</evidence>
<keyword evidence="9 12" id="KW-1133">Transmembrane helix</keyword>
<proteinExistence type="predicted"/>
<evidence type="ECO:0000313" key="15">
    <source>
        <dbReference type="EMBL" id="PXX55375.1"/>
    </source>
</evidence>
<reference evidence="15 16" key="1">
    <citation type="submission" date="2018-05" db="EMBL/GenBank/DDBJ databases">
        <title>Genomic Encyclopedia of Type Strains, Phase IV (KMG-IV): sequencing the most valuable type-strain genomes for metagenomic binning, comparative biology and taxonomic classification.</title>
        <authorList>
            <person name="Goeker M."/>
        </authorList>
    </citation>
    <scope>NUCLEOTIDE SEQUENCE [LARGE SCALE GENOMIC DNA]</scope>
    <source>
        <strain evidence="15 16">DSM 24995</strain>
    </source>
</reference>
<keyword evidence="4" id="KW-0808">Transferase</keyword>
<keyword evidence="5 12" id="KW-0812">Transmembrane</keyword>
<keyword evidence="8" id="KW-0067">ATP-binding</keyword>
<dbReference type="Proteomes" id="UP000248057">
    <property type="component" value="Unassembled WGS sequence"/>
</dbReference>
<evidence type="ECO:0000256" key="6">
    <source>
        <dbReference type="ARBA" id="ARBA00022741"/>
    </source>
</evidence>
<evidence type="ECO:0000256" key="2">
    <source>
        <dbReference type="ARBA" id="ARBA00022475"/>
    </source>
</evidence>
<dbReference type="SUPFAM" id="SSF55874">
    <property type="entry name" value="ATPase domain of HSP90 chaperone/DNA topoisomerase II/histidine kinase"/>
    <property type="match status" value="1"/>
</dbReference>
<evidence type="ECO:0000256" key="7">
    <source>
        <dbReference type="ARBA" id="ARBA00022777"/>
    </source>
</evidence>
<evidence type="ECO:0000313" key="16">
    <source>
        <dbReference type="Proteomes" id="UP000248057"/>
    </source>
</evidence>
<dbReference type="GO" id="GO:0005524">
    <property type="term" value="F:ATP binding"/>
    <property type="evidence" value="ECO:0007669"/>
    <property type="project" value="UniProtKB-KW"/>
</dbReference>
<evidence type="ECO:0000256" key="1">
    <source>
        <dbReference type="ARBA" id="ARBA00004651"/>
    </source>
</evidence>
<comment type="caution">
    <text evidence="15">The sequence shown here is derived from an EMBL/GenBank/DDBJ whole genome shotgun (WGS) entry which is preliminary data.</text>
</comment>
<feature type="transmembrane region" description="Helical" evidence="12">
    <location>
        <begin position="12"/>
        <end position="33"/>
    </location>
</feature>
<evidence type="ECO:0000256" key="9">
    <source>
        <dbReference type="ARBA" id="ARBA00022989"/>
    </source>
</evidence>
<protein>
    <submittedName>
        <fullName evidence="15">Sensor histidine kinase YesM</fullName>
    </submittedName>
</protein>